<dbReference type="Proteomes" id="UP001066276">
    <property type="component" value="Chromosome 6"/>
</dbReference>
<sequence>MRIPRGTPPGWPPGLDHQRKAKRGESEGRDLLETGSQEPQLRFSGIPNSRGSLLYCPLPLPVNTAFEAAQSQPRKVAVK</sequence>
<feature type="compositionally biased region" description="Pro residues" evidence="1">
    <location>
        <begin position="1"/>
        <end position="12"/>
    </location>
</feature>
<feature type="compositionally biased region" description="Basic and acidic residues" evidence="1">
    <location>
        <begin position="23"/>
        <end position="32"/>
    </location>
</feature>
<reference evidence="2" key="1">
    <citation type="journal article" date="2022" name="bioRxiv">
        <title>Sequencing and chromosome-scale assembly of the giantPleurodeles waltlgenome.</title>
        <authorList>
            <person name="Brown T."/>
            <person name="Elewa A."/>
            <person name="Iarovenko S."/>
            <person name="Subramanian E."/>
            <person name="Araus A.J."/>
            <person name="Petzold A."/>
            <person name="Susuki M."/>
            <person name="Suzuki K.-i.T."/>
            <person name="Hayashi T."/>
            <person name="Toyoda A."/>
            <person name="Oliveira C."/>
            <person name="Osipova E."/>
            <person name="Leigh N.D."/>
            <person name="Simon A."/>
            <person name="Yun M.H."/>
        </authorList>
    </citation>
    <scope>NUCLEOTIDE SEQUENCE</scope>
    <source>
        <strain evidence="2">20211129_DDA</strain>
        <tissue evidence="2">Liver</tissue>
    </source>
</reference>
<feature type="region of interest" description="Disordered" evidence="1">
    <location>
        <begin position="1"/>
        <end position="45"/>
    </location>
</feature>
<name>A0AAV7QKK4_PLEWA</name>
<proteinExistence type="predicted"/>
<keyword evidence="3" id="KW-1185">Reference proteome</keyword>
<evidence type="ECO:0000313" key="2">
    <source>
        <dbReference type="EMBL" id="KAJ1140610.1"/>
    </source>
</evidence>
<protein>
    <submittedName>
        <fullName evidence="2">Uncharacterized protein</fullName>
    </submittedName>
</protein>
<gene>
    <name evidence="2" type="ORF">NDU88_006959</name>
</gene>
<comment type="caution">
    <text evidence="2">The sequence shown here is derived from an EMBL/GenBank/DDBJ whole genome shotgun (WGS) entry which is preliminary data.</text>
</comment>
<organism evidence="2 3">
    <name type="scientific">Pleurodeles waltl</name>
    <name type="common">Iberian ribbed newt</name>
    <dbReference type="NCBI Taxonomy" id="8319"/>
    <lineage>
        <taxon>Eukaryota</taxon>
        <taxon>Metazoa</taxon>
        <taxon>Chordata</taxon>
        <taxon>Craniata</taxon>
        <taxon>Vertebrata</taxon>
        <taxon>Euteleostomi</taxon>
        <taxon>Amphibia</taxon>
        <taxon>Batrachia</taxon>
        <taxon>Caudata</taxon>
        <taxon>Salamandroidea</taxon>
        <taxon>Salamandridae</taxon>
        <taxon>Pleurodelinae</taxon>
        <taxon>Pleurodeles</taxon>
    </lineage>
</organism>
<evidence type="ECO:0000313" key="3">
    <source>
        <dbReference type="Proteomes" id="UP001066276"/>
    </source>
</evidence>
<evidence type="ECO:0000256" key="1">
    <source>
        <dbReference type="SAM" id="MobiDB-lite"/>
    </source>
</evidence>
<dbReference type="AlphaFoldDB" id="A0AAV7QKK4"/>
<accession>A0AAV7QKK4</accession>
<dbReference type="EMBL" id="JANPWB010000010">
    <property type="protein sequence ID" value="KAJ1140610.1"/>
    <property type="molecule type" value="Genomic_DNA"/>
</dbReference>